<evidence type="ECO:0000256" key="1">
    <source>
        <dbReference type="ARBA" id="ARBA00004225"/>
    </source>
</evidence>
<comment type="caution">
    <text evidence="11">The sequence shown here is derived from an EMBL/GenBank/DDBJ whole genome shotgun (WGS) entry which is preliminary data.</text>
</comment>
<dbReference type="GO" id="GO:0015093">
    <property type="term" value="F:ferrous iron transmembrane transporter activity"/>
    <property type="evidence" value="ECO:0007669"/>
    <property type="project" value="TreeGrafter"/>
</dbReference>
<dbReference type="SUPFAM" id="SSF103506">
    <property type="entry name" value="Mitochondrial carrier"/>
    <property type="match status" value="1"/>
</dbReference>
<evidence type="ECO:0000256" key="4">
    <source>
        <dbReference type="ARBA" id="ARBA00022692"/>
    </source>
</evidence>
<keyword evidence="3 10" id="KW-0813">Transport</keyword>
<dbReference type="OrthoDB" id="43906at2759"/>
<evidence type="ECO:0000256" key="6">
    <source>
        <dbReference type="ARBA" id="ARBA00022989"/>
    </source>
</evidence>
<dbReference type="GO" id="GO:0048250">
    <property type="term" value="P:iron import into the mitochondrion"/>
    <property type="evidence" value="ECO:0007669"/>
    <property type="project" value="TreeGrafter"/>
</dbReference>
<keyword evidence="8 9" id="KW-0472">Membrane</keyword>
<keyword evidence="4 9" id="KW-0812">Transmembrane</keyword>
<proteinExistence type="inferred from homology"/>
<dbReference type="InterPro" id="IPR002067">
    <property type="entry name" value="MCP"/>
</dbReference>
<evidence type="ECO:0000313" key="11">
    <source>
        <dbReference type="EMBL" id="KAJ1728895.1"/>
    </source>
</evidence>
<evidence type="ECO:0000256" key="9">
    <source>
        <dbReference type="PROSITE-ProRule" id="PRU00282"/>
    </source>
</evidence>
<evidence type="ECO:0000256" key="2">
    <source>
        <dbReference type="ARBA" id="ARBA00006375"/>
    </source>
</evidence>
<dbReference type="Gene3D" id="1.50.40.10">
    <property type="entry name" value="Mitochondrial carrier domain"/>
    <property type="match status" value="1"/>
</dbReference>
<keyword evidence="12" id="KW-1185">Reference proteome</keyword>
<feature type="repeat" description="Solcar" evidence="9">
    <location>
        <begin position="210"/>
        <end position="301"/>
    </location>
</feature>
<evidence type="ECO:0000256" key="5">
    <source>
        <dbReference type="ARBA" id="ARBA00022737"/>
    </source>
</evidence>
<keyword evidence="6" id="KW-1133">Transmembrane helix</keyword>
<keyword evidence="5" id="KW-0677">Repeat</keyword>
<comment type="similarity">
    <text evidence="2 10">Belongs to the mitochondrial carrier (TC 2.A.29) family.</text>
</comment>
<feature type="repeat" description="Solcar" evidence="9">
    <location>
        <begin position="22"/>
        <end position="111"/>
    </location>
</feature>
<accession>A0A9W7YBI1</accession>
<evidence type="ECO:0000256" key="3">
    <source>
        <dbReference type="ARBA" id="ARBA00022448"/>
    </source>
</evidence>
<dbReference type="EMBL" id="JANBOI010000717">
    <property type="protein sequence ID" value="KAJ1728895.1"/>
    <property type="molecule type" value="Genomic_DNA"/>
</dbReference>
<dbReference type="FunFam" id="1.50.40.10:FF:000029">
    <property type="entry name" value="Solute carrier family 25 member 28"/>
    <property type="match status" value="1"/>
</dbReference>
<dbReference type="Pfam" id="PF00153">
    <property type="entry name" value="Mito_carr"/>
    <property type="match status" value="3"/>
</dbReference>
<dbReference type="GO" id="GO:0031966">
    <property type="term" value="C:mitochondrial membrane"/>
    <property type="evidence" value="ECO:0007669"/>
    <property type="project" value="UniProtKB-SubCell"/>
</dbReference>
<evidence type="ECO:0000256" key="8">
    <source>
        <dbReference type="ARBA" id="ARBA00023136"/>
    </source>
</evidence>
<protein>
    <submittedName>
        <fullName evidence="11">Fe(2+) transporter</fullName>
    </submittedName>
</protein>
<feature type="repeat" description="Solcar" evidence="9">
    <location>
        <begin position="119"/>
        <end position="203"/>
    </location>
</feature>
<dbReference type="Proteomes" id="UP001143981">
    <property type="component" value="Unassembled WGS sequence"/>
</dbReference>
<evidence type="ECO:0000256" key="10">
    <source>
        <dbReference type="RuleBase" id="RU000488"/>
    </source>
</evidence>
<sequence length="311" mass="33584">MAAAEVVHDAVDYDYEELPATTTLAMHLFAGAAAGIMEHSVMYPVDIVKTRMQVVGPAGATAAYSGVTQALRVIWTTEGMRTLWRGVASVVLGAGPAHAVYFATYEQTKKMLTMGGQQPSALAAGAAGGAATVISDALMNPFDVIKQRMQLANSTHRSIISCARSILRSEGLRAFYISYPTTLVMSMPFQSIQFGCYDLFRRSLNPASTYSPVTHVVAGGMAGAVAALLTTPIDCCKTLLQTRGASIDPEVRSASSMVQAARIIYQRQGLRGFLRGARPRVIANFPATAISWTTYEYFKWIISRREVRPQA</sequence>
<keyword evidence="7" id="KW-0496">Mitochondrion</keyword>
<organism evidence="11 12">
    <name type="scientific">Coemansia biformis</name>
    <dbReference type="NCBI Taxonomy" id="1286918"/>
    <lineage>
        <taxon>Eukaryota</taxon>
        <taxon>Fungi</taxon>
        <taxon>Fungi incertae sedis</taxon>
        <taxon>Zoopagomycota</taxon>
        <taxon>Kickxellomycotina</taxon>
        <taxon>Kickxellomycetes</taxon>
        <taxon>Kickxellales</taxon>
        <taxon>Kickxellaceae</taxon>
        <taxon>Coemansia</taxon>
    </lineage>
</organism>
<dbReference type="PANTHER" id="PTHR45758">
    <property type="entry name" value="MITOFERRIN-1-RELATED"/>
    <property type="match status" value="1"/>
</dbReference>
<dbReference type="AlphaFoldDB" id="A0A9W7YBI1"/>
<evidence type="ECO:0000256" key="7">
    <source>
        <dbReference type="ARBA" id="ARBA00023128"/>
    </source>
</evidence>
<reference evidence="11" key="1">
    <citation type="submission" date="2022-07" db="EMBL/GenBank/DDBJ databases">
        <title>Phylogenomic reconstructions and comparative analyses of Kickxellomycotina fungi.</title>
        <authorList>
            <person name="Reynolds N.K."/>
            <person name="Stajich J.E."/>
            <person name="Barry K."/>
            <person name="Grigoriev I.V."/>
            <person name="Crous P."/>
            <person name="Smith M.E."/>
        </authorList>
    </citation>
    <scope>NUCLEOTIDE SEQUENCE</scope>
    <source>
        <strain evidence="11">BCRC 34381</strain>
    </source>
</reference>
<dbReference type="PANTHER" id="PTHR45758:SF4">
    <property type="entry name" value="MITOFERRIN-1"/>
    <property type="match status" value="1"/>
</dbReference>
<name>A0A9W7YBI1_9FUNG</name>
<dbReference type="PRINTS" id="PR00926">
    <property type="entry name" value="MITOCARRIER"/>
</dbReference>
<gene>
    <name evidence="11" type="primary">MRS4</name>
    <name evidence="11" type="ORF">LPJ61_003795</name>
</gene>
<evidence type="ECO:0000313" key="12">
    <source>
        <dbReference type="Proteomes" id="UP001143981"/>
    </source>
</evidence>
<dbReference type="InterPro" id="IPR018108">
    <property type="entry name" value="MCP_transmembrane"/>
</dbReference>
<comment type="subcellular location">
    <subcellularLocation>
        <location evidence="1">Mitochondrion membrane</location>
        <topology evidence="1">Multi-pass membrane protein</topology>
    </subcellularLocation>
</comment>
<dbReference type="PROSITE" id="PS50920">
    <property type="entry name" value="SOLCAR"/>
    <property type="match status" value="3"/>
</dbReference>
<dbReference type="InterPro" id="IPR023395">
    <property type="entry name" value="MCP_dom_sf"/>
</dbReference>